<sequence>MSIIMYTIQKAKRVSESDSSAKMELLRKNSGTHESSFLRGFTVWEGKPFQQTNLSGEFVLQNPSDTKRRWLFS</sequence>
<dbReference type="EMBL" id="CP001744">
    <property type="protein sequence ID" value="ADG66309.1"/>
    <property type="molecule type" value="Genomic_DNA"/>
</dbReference>
<dbReference type="HOGENOM" id="CLU_2701605_0_0_0"/>
<dbReference type="AlphaFoldDB" id="D5SQ57"/>
<dbReference type="Proteomes" id="UP000002220">
    <property type="component" value="Chromosome"/>
</dbReference>
<protein>
    <submittedName>
        <fullName evidence="1">Uncharacterized protein</fullName>
    </submittedName>
</protein>
<dbReference type="KEGG" id="plm:Plim_0459"/>
<evidence type="ECO:0000313" key="1">
    <source>
        <dbReference type="EMBL" id="ADG66309.1"/>
    </source>
</evidence>
<reference evidence="1 2" key="1">
    <citation type="journal article" date="2010" name="Stand. Genomic Sci.">
        <title>Complete genome sequence of Planctomyces limnophilus type strain (Mu 290).</title>
        <authorList>
            <person name="Labutti K."/>
            <person name="Sikorski J."/>
            <person name="Schneider S."/>
            <person name="Nolan M."/>
            <person name="Lucas S."/>
            <person name="Glavina Del Rio T."/>
            <person name="Tice H."/>
            <person name="Cheng J.F."/>
            <person name="Goodwin L."/>
            <person name="Pitluck S."/>
            <person name="Liolios K."/>
            <person name="Ivanova N."/>
            <person name="Mavromatis K."/>
            <person name="Mikhailova N."/>
            <person name="Pati A."/>
            <person name="Chen A."/>
            <person name="Palaniappan K."/>
            <person name="Land M."/>
            <person name="Hauser L."/>
            <person name="Chang Y.J."/>
            <person name="Jeffries C.D."/>
            <person name="Tindall B.J."/>
            <person name="Rohde M."/>
            <person name="Goker M."/>
            <person name="Woyke T."/>
            <person name="Bristow J."/>
            <person name="Eisen J.A."/>
            <person name="Markowitz V."/>
            <person name="Hugenholtz P."/>
            <person name="Kyrpides N.C."/>
            <person name="Klenk H.P."/>
            <person name="Lapidus A."/>
        </authorList>
    </citation>
    <scope>NUCLEOTIDE SEQUENCE [LARGE SCALE GENOMIC DNA]</scope>
    <source>
        <strain evidence="2">ATCC 43296 / DSM 3776 / IFAM 1008 / 290</strain>
    </source>
</reference>
<proteinExistence type="predicted"/>
<gene>
    <name evidence="1" type="ordered locus">Plim_0459</name>
</gene>
<evidence type="ECO:0000313" key="2">
    <source>
        <dbReference type="Proteomes" id="UP000002220"/>
    </source>
</evidence>
<keyword evidence="2" id="KW-1185">Reference proteome</keyword>
<accession>D5SQ57</accession>
<organism evidence="1 2">
    <name type="scientific">Planctopirus limnophila (strain ATCC 43296 / DSM 3776 / IFAM 1008 / Mu 290)</name>
    <name type="common">Planctomyces limnophilus</name>
    <dbReference type="NCBI Taxonomy" id="521674"/>
    <lineage>
        <taxon>Bacteria</taxon>
        <taxon>Pseudomonadati</taxon>
        <taxon>Planctomycetota</taxon>
        <taxon>Planctomycetia</taxon>
        <taxon>Planctomycetales</taxon>
        <taxon>Planctomycetaceae</taxon>
        <taxon>Planctopirus</taxon>
    </lineage>
</organism>
<dbReference type="STRING" id="521674.Plim_0459"/>
<name>D5SQ57_PLAL2</name>